<name>A0A840L8W3_9BURK</name>
<evidence type="ECO:0000313" key="2">
    <source>
        <dbReference type="Proteomes" id="UP000562027"/>
    </source>
</evidence>
<comment type="caution">
    <text evidence="1">The sequence shown here is derived from an EMBL/GenBank/DDBJ whole genome shotgun (WGS) entry which is preliminary data.</text>
</comment>
<dbReference type="EMBL" id="JACHLP010000003">
    <property type="protein sequence ID" value="MBB4843195.1"/>
    <property type="molecule type" value="Genomic_DNA"/>
</dbReference>
<sequence length="121" mass="13361">MLIPRLLDGLTAVTSADPLGLDFYVAELLSLDGDVADIINTTKLRALAVHRPSRMSMPFFDNEVAEWLGNRVGSKQLDGLLDSLDSAAALERAARRPSISFERILQGDRAHLMRLIAERKC</sequence>
<evidence type="ECO:0000313" key="1">
    <source>
        <dbReference type="EMBL" id="MBB4843195.1"/>
    </source>
</evidence>
<accession>A0A840L8W3</accession>
<dbReference type="RefSeq" id="WP_184298242.1">
    <property type="nucleotide sequence ID" value="NZ_JACHLP010000003.1"/>
</dbReference>
<dbReference type="Proteomes" id="UP000562027">
    <property type="component" value="Unassembled WGS sequence"/>
</dbReference>
<dbReference type="AlphaFoldDB" id="A0A840L8W3"/>
<organism evidence="1 2">
    <name type="scientific">Roseateles oligotrophus</name>
    <dbReference type="NCBI Taxonomy" id="1769250"/>
    <lineage>
        <taxon>Bacteria</taxon>
        <taxon>Pseudomonadati</taxon>
        <taxon>Pseudomonadota</taxon>
        <taxon>Betaproteobacteria</taxon>
        <taxon>Burkholderiales</taxon>
        <taxon>Sphaerotilaceae</taxon>
        <taxon>Roseateles</taxon>
    </lineage>
</organism>
<reference evidence="1 2" key="1">
    <citation type="submission" date="2020-08" db="EMBL/GenBank/DDBJ databases">
        <title>Functional genomics of gut bacteria from endangered species of beetles.</title>
        <authorList>
            <person name="Carlos-Shanley C."/>
        </authorList>
    </citation>
    <scope>NUCLEOTIDE SEQUENCE [LARGE SCALE GENOMIC DNA]</scope>
    <source>
        <strain evidence="1 2">S00239</strain>
    </source>
</reference>
<protein>
    <submittedName>
        <fullName evidence="1">Uncharacterized protein</fullName>
    </submittedName>
</protein>
<proteinExistence type="predicted"/>
<keyword evidence="2" id="KW-1185">Reference proteome</keyword>
<gene>
    <name evidence="1" type="ORF">HNP55_001714</name>
</gene>